<organism evidence="11 12">
    <name type="scientific">Enemella evansiae</name>
    <dbReference type="NCBI Taxonomy" id="2016499"/>
    <lineage>
        <taxon>Bacteria</taxon>
        <taxon>Bacillati</taxon>
        <taxon>Actinomycetota</taxon>
        <taxon>Actinomycetes</taxon>
        <taxon>Propionibacteriales</taxon>
        <taxon>Propionibacteriaceae</taxon>
        <taxon>Enemella</taxon>
    </lineage>
</organism>
<comment type="caution">
    <text evidence="11">The sequence shown here is derived from an EMBL/GenBank/DDBJ whole genome shotgun (WGS) entry which is preliminary data.</text>
</comment>
<feature type="region of interest" description="Disordered" evidence="8">
    <location>
        <begin position="108"/>
        <end position="162"/>
    </location>
</feature>
<keyword evidence="3 6" id="KW-0378">Hydrolase</keyword>
<feature type="signal peptide" evidence="9">
    <location>
        <begin position="1"/>
        <end position="29"/>
    </location>
</feature>
<feature type="domain" description="Peptidase S8/S53" evidence="10">
    <location>
        <begin position="185"/>
        <end position="470"/>
    </location>
</feature>
<evidence type="ECO:0000256" key="8">
    <source>
        <dbReference type="SAM" id="MobiDB-lite"/>
    </source>
</evidence>
<evidence type="ECO:0000256" key="5">
    <source>
        <dbReference type="PIRSR" id="PIRSR615500-1"/>
    </source>
</evidence>
<accession>A0A255GFB0</accession>
<evidence type="ECO:0000259" key="10">
    <source>
        <dbReference type="Pfam" id="PF00082"/>
    </source>
</evidence>
<gene>
    <name evidence="11" type="ORF">CGZ94_08090</name>
</gene>
<dbReference type="Proteomes" id="UP000215896">
    <property type="component" value="Unassembled WGS sequence"/>
</dbReference>
<dbReference type="PROSITE" id="PS00138">
    <property type="entry name" value="SUBTILASE_SER"/>
    <property type="match status" value="1"/>
</dbReference>
<dbReference type="PROSITE" id="PS00137">
    <property type="entry name" value="SUBTILASE_HIS"/>
    <property type="match status" value="1"/>
</dbReference>
<feature type="chain" id="PRO_5011970849" evidence="9">
    <location>
        <begin position="30"/>
        <end position="514"/>
    </location>
</feature>
<sequence>MQIRNLRRGALACVAAVAMVLPAVPAAMAAPQAEPPSTPVPFTPVEGEINSYVVNVNGANPGKTKQAEKAVVDSGGTVVQSWPQIGVVIAHSTKSDFLTKIRSTKKNVVESAGPSRTAPVAEGTPGTNGFRSKGASGYKKKPQFPNGDERGTTAPATTQDPGEAQQWNNQMIKSDQANQITDGSRNVLVGVLDSGIDYDHPDLRPNVDVGSSVSCIGAGQPNTGRIDNKYAWEDTISYHGTHVAGTIAAARNGQGIVGVAPNVRMASVKVVNDDGFIFPEYAICGFVWAAEKNMDVTNNSYFVDPFEFWCGDQANQAPAMEAVRRSVAYATGKGVVHAAAAGNSSYDLANKTTDESSPNDSTPIPRQINSSCKDIPTELDGVVTVSAVDQAKQKSGFSNYGYGVIDVSAPGSAILSTMPTDHPTAPNYARLSGTSMASPHVAGVLALMKSANPNATPAQLISMLRAQAQDTPCPTTYTVDPRYPQNQTCTGTAAYNSFYGDGIVDALKAVQSRN</sequence>
<name>A0A255GFB0_9ACTN</name>
<dbReference type="Gene3D" id="3.40.50.200">
    <property type="entry name" value="Peptidase S8/S53 domain"/>
    <property type="match status" value="1"/>
</dbReference>
<reference evidence="11 12" key="1">
    <citation type="submission" date="2017-07" db="EMBL/GenBank/DDBJ databases">
        <title>Draft whole genome sequences of clinical Proprionibacteriaceae strains.</title>
        <authorList>
            <person name="Bernier A.-M."/>
            <person name="Bernard K."/>
            <person name="Domingo M.-C."/>
        </authorList>
    </citation>
    <scope>NUCLEOTIDE SEQUENCE [LARGE SCALE GENOMIC DNA]</scope>
    <source>
        <strain evidence="11 12">NML 030167</strain>
    </source>
</reference>
<proteinExistence type="inferred from homology"/>
<dbReference type="InterPro" id="IPR023828">
    <property type="entry name" value="Peptidase_S8_Ser-AS"/>
</dbReference>
<dbReference type="InterPro" id="IPR022398">
    <property type="entry name" value="Peptidase_S8_His-AS"/>
</dbReference>
<evidence type="ECO:0000256" key="2">
    <source>
        <dbReference type="ARBA" id="ARBA00022670"/>
    </source>
</evidence>
<dbReference type="PRINTS" id="PR00723">
    <property type="entry name" value="SUBTILISIN"/>
</dbReference>
<dbReference type="PANTHER" id="PTHR43806:SF11">
    <property type="entry name" value="CEREVISIN-RELATED"/>
    <property type="match status" value="1"/>
</dbReference>
<protein>
    <submittedName>
        <fullName evidence="11">Peptidase S8</fullName>
    </submittedName>
</protein>
<dbReference type="OrthoDB" id="614750at2"/>
<feature type="active site" description="Charge relay system" evidence="5 6">
    <location>
        <position position="193"/>
    </location>
</feature>
<dbReference type="PANTHER" id="PTHR43806">
    <property type="entry name" value="PEPTIDASE S8"/>
    <property type="match status" value="1"/>
</dbReference>
<dbReference type="InterPro" id="IPR023827">
    <property type="entry name" value="Peptidase_S8_Asp-AS"/>
</dbReference>
<evidence type="ECO:0000256" key="6">
    <source>
        <dbReference type="PROSITE-ProRule" id="PRU01240"/>
    </source>
</evidence>
<evidence type="ECO:0000256" key="9">
    <source>
        <dbReference type="SAM" id="SignalP"/>
    </source>
</evidence>
<dbReference type="InterPro" id="IPR000209">
    <property type="entry name" value="Peptidase_S8/S53_dom"/>
</dbReference>
<dbReference type="PROSITE" id="PS51892">
    <property type="entry name" value="SUBTILASE"/>
    <property type="match status" value="1"/>
</dbReference>
<dbReference type="EMBL" id="NMVO01000012">
    <property type="protein sequence ID" value="OYO14537.1"/>
    <property type="molecule type" value="Genomic_DNA"/>
</dbReference>
<keyword evidence="12" id="KW-1185">Reference proteome</keyword>
<evidence type="ECO:0000313" key="11">
    <source>
        <dbReference type="EMBL" id="OYO14537.1"/>
    </source>
</evidence>
<evidence type="ECO:0000256" key="4">
    <source>
        <dbReference type="ARBA" id="ARBA00022825"/>
    </source>
</evidence>
<keyword evidence="9" id="KW-0732">Signal</keyword>
<dbReference type="GO" id="GO:0006508">
    <property type="term" value="P:proteolysis"/>
    <property type="evidence" value="ECO:0007669"/>
    <property type="project" value="UniProtKB-KW"/>
</dbReference>
<evidence type="ECO:0000256" key="7">
    <source>
        <dbReference type="RuleBase" id="RU003355"/>
    </source>
</evidence>
<dbReference type="GO" id="GO:0004252">
    <property type="term" value="F:serine-type endopeptidase activity"/>
    <property type="evidence" value="ECO:0007669"/>
    <property type="project" value="UniProtKB-UniRule"/>
</dbReference>
<evidence type="ECO:0000313" key="12">
    <source>
        <dbReference type="Proteomes" id="UP000215896"/>
    </source>
</evidence>
<feature type="active site" description="Charge relay system" evidence="5 6">
    <location>
        <position position="239"/>
    </location>
</feature>
<dbReference type="InterPro" id="IPR036852">
    <property type="entry name" value="Peptidase_S8/S53_dom_sf"/>
</dbReference>
<dbReference type="Pfam" id="PF00082">
    <property type="entry name" value="Peptidase_S8"/>
    <property type="match status" value="1"/>
</dbReference>
<keyword evidence="2 6" id="KW-0645">Protease</keyword>
<dbReference type="PROSITE" id="PS00136">
    <property type="entry name" value="SUBTILASE_ASP"/>
    <property type="match status" value="1"/>
</dbReference>
<feature type="active site" description="Charge relay system" evidence="5 6">
    <location>
        <position position="435"/>
    </location>
</feature>
<feature type="region of interest" description="Disordered" evidence="8">
    <location>
        <begin position="347"/>
        <end position="370"/>
    </location>
</feature>
<evidence type="ECO:0000256" key="3">
    <source>
        <dbReference type="ARBA" id="ARBA00022801"/>
    </source>
</evidence>
<comment type="similarity">
    <text evidence="1 6 7">Belongs to the peptidase S8 family.</text>
</comment>
<dbReference type="SUPFAM" id="SSF52743">
    <property type="entry name" value="Subtilisin-like"/>
    <property type="match status" value="1"/>
</dbReference>
<evidence type="ECO:0000256" key="1">
    <source>
        <dbReference type="ARBA" id="ARBA00011073"/>
    </source>
</evidence>
<dbReference type="RefSeq" id="WP_094405304.1">
    <property type="nucleotide sequence ID" value="NZ_NMVO01000012.1"/>
</dbReference>
<keyword evidence="4 6" id="KW-0720">Serine protease</keyword>
<dbReference type="InterPro" id="IPR015500">
    <property type="entry name" value="Peptidase_S8_subtilisin-rel"/>
</dbReference>
<dbReference type="InterPro" id="IPR050131">
    <property type="entry name" value="Peptidase_S8_subtilisin-like"/>
</dbReference>
<dbReference type="AlphaFoldDB" id="A0A255GFB0"/>